<feature type="transmembrane region" description="Helical" evidence="7">
    <location>
        <begin position="111"/>
        <end position="130"/>
    </location>
</feature>
<reference evidence="9" key="1">
    <citation type="submission" date="2021-06" db="EMBL/GenBank/DDBJ databases">
        <authorList>
            <person name="Criscuolo A."/>
        </authorList>
    </citation>
    <scope>NUCLEOTIDE SEQUENCE</scope>
    <source>
        <strain evidence="9">CIP111600</strain>
    </source>
</reference>
<dbReference type="GO" id="GO:0055085">
    <property type="term" value="P:transmembrane transport"/>
    <property type="evidence" value="ECO:0007669"/>
    <property type="project" value="InterPro"/>
</dbReference>
<comment type="similarity">
    <text evidence="7">Belongs to the binding-protein-dependent transport system permease family.</text>
</comment>
<evidence type="ECO:0000313" key="9">
    <source>
        <dbReference type="EMBL" id="CAG7600438.1"/>
    </source>
</evidence>
<evidence type="ECO:0000256" key="1">
    <source>
        <dbReference type="ARBA" id="ARBA00004651"/>
    </source>
</evidence>
<feature type="transmembrane region" description="Helical" evidence="7">
    <location>
        <begin position="12"/>
        <end position="35"/>
    </location>
</feature>
<dbReference type="GO" id="GO:0005886">
    <property type="term" value="C:plasma membrane"/>
    <property type="evidence" value="ECO:0007669"/>
    <property type="project" value="UniProtKB-SubCell"/>
</dbReference>
<keyword evidence="5 7" id="KW-1133">Transmembrane helix</keyword>
<evidence type="ECO:0000256" key="4">
    <source>
        <dbReference type="ARBA" id="ARBA00022692"/>
    </source>
</evidence>
<keyword evidence="6 7" id="KW-0472">Membrane</keyword>
<feature type="domain" description="ABC transmembrane type-1" evidence="8">
    <location>
        <begin position="75"/>
        <end position="277"/>
    </location>
</feature>
<evidence type="ECO:0000256" key="6">
    <source>
        <dbReference type="ARBA" id="ARBA00023136"/>
    </source>
</evidence>
<keyword evidence="2 7" id="KW-0813">Transport</keyword>
<name>A0A916JSU4_9BACL</name>
<dbReference type="PANTHER" id="PTHR43744:SF9">
    <property type="entry name" value="POLYGALACTURONAN_RHAMNOGALACTURONAN TRANSPORT SYSTEM PERMEASE PROTEIN YTCP"/>
    <property type="match status" value="1"/>
</dbReference>
<dbReference type="InterPro" id="IPR000515">
    <property type="entry name" value="MetI-like"/>
</dbReference>
<dbReference type="CDD" id="cd06261">
    <property type="entry name" value="TM_PBP2"/>
    <property type="match status" value="1"/>
</dbReference>
<organism evidence="9 10">
    <name type="scientific">Paenibacillus solanacearum</name>
    <dbReference type="NCBI Taxonomy" id="2048548"/>
    <lineage>
        <taxon>Bacteria</taxon>
        <taxon>Bacillati</taxon>
        <taxon>Bacillota</taxon>
        <taxon>Bacilli</taxon>
        <taxon>Bacillales</taxon>
        <taxon>Paenibacillaceae</taxon>
        <taxon>Paenibacillus</taxon>
    </lineage>
</organism>
<evidence type="ECO:0000256" key="5">
    <source>
        <dbReference type="ARBA" id="ARBA00022989"/>
    </source>
</evidence>
<dbReference type="PROSITE" id="PS50928">
    <property type="entry name" value="ABC_TM1"/>
    <property type="match status" value="1"/>
</dbReference>
<dbReference type="EMBL" id="CAJVAS010000001">
    <property type="protein sequence ID" value="CAG7600438.1"/>
    <property type="molecule type" value="Genomic_DNA"/>
</dbReference>
<keyword evidence="3" id="KW-1003">Cell membrane</keyword>
<dbReference type="Proteomes" id="UP000693672">
    <property type="component" value="Unassembled WGS sequence"/>
</dbReference>
<keyword evidence="10" id="KW-1185">Reference proteome</keyword>
<evidence type="ECO:0000313" key="10">
    <source>
        <dbReference type="Proteomes" id="UP000693672"/>
    </source>
</evidence>
<sequence>MDKPSFGEKTFNVVNVTLMIVMCFVTLYPFLYVVLSSISDPGSLAQHRGLLWKPYGFSLNAYKAVFANPNIVNGYGNTLFYVVVGTFFNLIMTSLGAYFLSRRNVYFKNAVMFMIVVTMFFQGGLIPTYLLVSNLGMVDTVWAMIIPGAINTWNLIIMRTSFQAVPVSLEESAKMDGASEWTILWRIIIPLSIPVMAVMLLFYAVGHWNSWFNAMIYLRDRNLYPLQLILREILITNSTDSMTTDAAGVDKMPIGETIKYATIMVATLPILILYPFLQKYFVKGVMIGALKE</sequence>
<dbReference type="PANTHER" id="PTHR43744">
    <property type="entry name" value="ABC TRANSPORTER PERMEASE PROTEIN MG189-RELATED-RELATED"/>
    <property type="match status" value="1"/>
</dbReference>
<dbReference type="AlphaFoldDB" id="A0A916JSU4"/>
<dbReference type="RefSeq" id="WP_218090205.1">
    <property type="nucleotide sequence ID" value="NZ_CAJVAS010000001.1"/>
</dbReference>
<proteinExistence type="inferred from homology"/>
<gene>
    <name evidence="9" type="ORF">PAESOLCIP111_00396</name>
</gene>
<dbReference type="Pfam" id="PF00528">
    <property type="entry name" value="BPD_transp_1"/>
    <property type="match status" value="1"/>
</dbReference>
<feature type="transmembrane region" description="Helical" evidence="7">
    <location>
        <begin position="79"/>
        <end position="99"/>
    </location>
</feature>
<evidence type="ECO:0000256" key="7">
    <source>
        <dbReference type="RuleBase" id="RU363032"/>
    </source>
</evidence>
<protein>
    <recommendedName>
        <fullName evidence="8">ABC transmembrane type-1 domain-containing protein</fullName>
    </recommendedName>
</protein>
<evidence type="ECO:0000256" key="3">
    <source>
        <dbReference type="ARBA" id="ARBA00022475"/>
    </source>
</evidence>
<feature type="transmembrane region" description="Helical" evidence="7">
    <location>
        <begin position="183"/>
        <end position="205"/>
    </location>
</feature>
<accession>A0A916JSU4</accession>
<comment type="subcellular location">
    <subcellularLocation>
        <location evidence="1 7">Cell membrane</location>
        <topology evidence="1 7">Multi-pass membrane protein</topology>
    </subcellularLocation>
</comment>
<keyword evidence="4 7" id="KW-0812">Transmembrane</keyword>
<feature type="transmembrane region" description="Helical" evidence="7">
    <location>
        <begin position="142"/>
        <end position="162"/>
    </location>
</feature>
<evidence type="ECO:0000259" key="8">
    <source>
        <dbReference type="PROSITE" id="PS50928"/>
    </source>
</evidence>
<evidence type="ECO:0000256" key="2">
    <source>
        <dbReference type="ARBA" id="ARBA00022448"/>
    </source>
</evidence>
<comment type="caution">
    <text evidence="9">The sequence shown here is derived from an EMBL/GenBank/DDBJ whole genome shotgun (WGS) entry which is preliminary data.</text>
</comment>
<feature type="transmembrane region" description="Helical" evidence="7">
    <location>
        <begin position="258"/>
        <end position="277"/>
    </location>
</feature>